<evidence type="ECO:0000256" key="14">
    <source>
        <dbReference type="ARBA" id="ARBA00038540"/>
    </source>
</evidence>
<dbReference type="PANTHER" id="PTHR10689">
    <property type="entry name" value="MICROSOMAL GLUTATHIONE S-TRANSFERASE 1"/>
    <property type="match status" value="1"/>
</dbReference>
<dbReference type="SUPFAM" id="SSF161084">
    <property type="entry name" value="MAPEG domain-like"/>
    <property type="match status" value="4"/>
</dbReference>
<evidence type="ECO:0000256" key="9">
    <source>
        <dbReference type="ARBA" id="ARBA00022824"/>
    </source>
</evidence>
<dbReference type="GO" id="GO:0005741">
    <property type="term" value="C:mitochondrial outer membrane"/>
    <property type="evidence" value="ECO:0007669"/>
    <property type="project" value="UniProtKB-SubCell"/>
</dbReference>
<evidence type="ECO:0000256" key="4">
    <source>
        <dbReference type="ARBA" id="ARBA00010459"/>
    </source>
</evidence>
<evidence type="ECO:0000256" key="2">
    <source>
        <dbReference type="ARBA" id="ARBA00004294"/>
    </source>
</evidence>
<dbReference type="EMBL" id="AJVK01033913">
    <property type="status" value="NOT_ANNOTATED_CDS"/>
    <property type="molecule type" value="Genomic_DNA"/>
</dbReference>
<dbReference type="InterPro" id="IPR023352">
    <property type="entry name" value="MAPEG-like_dom_sf"/>
</dbReference>
<dbReference type="VEuPathDB" id="VectorBase:PPAI007443"/>
<dbReference type="Gene3D" id="1.20.120.550">
    <property type="entry name" value="Membrane associated eicosanoid/glutathione metabolism-like domain"/>
    <property type="match status" value="4"/>
</dbReference>
<dbReference type="VEuPathDB" id="VectorBase:PPAPM1_009210"/>
<dbReference type="Proteomes" id="UP000092462">
    <property type="component" value="Unassembled WGS sequence"/>
</dbReference>
<evidence type="ECO:0000256" key="12">
    <source>
        <dbReference type="ARBA" id="ARBA00023128"/>
    </source>
</evidence>
<evidence type="ECO:0000256" key="13">
    <source>
        <dbReference type="ARBA" id="ARBA00023136"/>
    </source>
</evidence>
<evidence type="ECO:0000256" key="15">
    <source>
        <dbReference type="ARBA" id="ARBA00039397"/>
    </source>
</evidence>
<dbReference type="InterPro" id="IPR040162">
    <property type="entry name" value="MGST1-like"/>
</dbReference>
<evidence type="ECO:0000256" key="10">
    <source>
        <dbReference type="ARBA" id="ARBA00022989"/>
    </source>
</evidence>
<proteinExistence type="inferred from homology"/>
<keyword evidence="10" id="KW-1133">Transmembrane helix</keyword>
<evidence type="ECO:0000256" key="16">
    <source>
        <dbReference type="ARBA" id="ARBA00049385"/>
    </source>
</evidence>
<dbReference type="GO" id="GO:0004364">
    <property type="term" value="F:glutathione transferase activity"/>
    <property type="evidence" value="ECO:0007669"/>
    <property type="project" value="UniProtKB-EC"/>
</dbReference>
<comment type="similarity">
    <text evidence="4">Belongs to the MAPEG family.</text>
</comment>
<evidence type="ECO:0000313" key="18">
    <source>
        <dbReference type="Proteomes" id="UP000092462"/>
    </source>
</evidence>
<keyword evidence="11" id="KW-0007">Acetylation</keyword>
<keyword evidence="12" id="KW-0496">Mitochondrion</keyword>
<keyword evidence="6" id="KW-0808">Transferase</keyword>
<comment type="subunit">
    <text evidence="14">Homotrimer; The trimer binds only one molecule of glutathione.</text>
</comment>
<evidence type="ECO:0000256" key="6">
    <source>
        <dbReference type="ARBA" id="ARBA00022679"/>
    </source>
</evidence>
<dbReference type="Pfam" id="PF01124">
    <property type="entry name" value="MAPEG"/>
    <property type="match status" value="4"/>
</dbReference>
<organism evidence="17 18">
    <name type="scientific">Phlebotomus papatasi</name>
    <name type="common">Sandfly</name>
    <dbReference type="NCBI Taxonomy" id="29031"/>
    <lineage>
        <taxon>Eukaryota</taxon>
        <taxon>Metazoa</taxon>
        <taxon>Ecdysozoa</taxon>
        <taxon>Arthropoda</taxon>
        <taxon>Hexapoda</taxon>
        <taxon>Insecta</taxon>
        <taxon>Pterygota</taxon>
        <taxon>Neoptera</taxon>
        <taxon>Endopterygota</taxon>
        <taxon>Diptera</taxon>
        <taxon>Nematocera</taxon>
        <taxon>Psychodoidea</taxon>
        <taxon>Psychodidae</taxon>
        <taxon>Phlebotomus</taxon>
        <taxon>Phlebotomus</taxon>
    </lineage>
</organism>
<comment type="catalytic activity">
    <reaction evidence="16">
        <text>RX + glutathione = an S-substituted glutathione + a halide anion + H(+)</text>
        <dbReference type="Rhea" id="RHEA:16437"/>
        <dbReference type="ChEBI" id="CHEBI:15378"/>
        <dbReference type="ChEBI" id="CHEBI:16042"/>
        <dbReference type="ChEBI" id="CHEBI:17792"/>
        <dbReference type="ChEBI" id="CHEBI:57925"/>
        <dbReference type="ChEBI" id="CHEBI:90779"/>
        <dbReference type="EC" id="2.5.1.18"/>
    </reaction>
    <physiologicalReaction direction="left-to-right" evidence="16">
        <dbReference type="Rhea" id="RHEA:16438"/>
    </physiologicalReaction>
</comment>
<evidence type="ECO:0000313" key="17">
    <source>
        <dbReference type="EnsemblMetazoa" id="PPAI007443-PA"/>
    </source>
</evidence>
<keyword evidence="18" id="KW-1185">Reference proteome</keyword>
<dbReference type="EMBL" id="AJVK01033915">
    <property type="status" value="NOT_ANNOTATED_CDS"/>
    <property type="molecule type" value="Genomic_DNA"/>
</dbReference>
<evidence type="ECO:0000256" key="7">
    <source>
        <dbReference type="ARBA" id="ARBA00022692"/>
    </source>
</evidence>
<dbReference type="EMBL" id="AJVK01033914">
    <property type="status" value="NOT_ANNOTATED_CDS"/>
    <property type="molecule type" value="Genomic_DNA"/>
</dbReference>
<dbReference type="EC" id="2.5.1.18" evidence="5"/>
<dbReference type="VEuPathDB" id="VectorBase:PPAPM1_009876"/>
<dbReference type="PANTHER" id="PTHR10689:SF6">
    <property type="entry name" value="MICROSOMAL GLUTATHIONE S-TRANSFERASE 1"/>
    <property type="match status" value="1"/>
</dbReference>
<keyword evidence="9" id="KW-0256">Endoplasmic reticulum</keyword>
<sequence>MANILDLLSLDNPVFRHMALWSGVLLVKMLLMSGFTAFFRIKNKAFSSPEDLIFGGKKPKYDDPSVERVRRAHRNDLENVIPLIFASFFYTLTNPTPFLAINLFRVAALSRIAHTAVYAFGPVPQPTRALAFGVPFVITLYMSVQLKYIFSVENELFRTYAFWSVLLIIKMFAMVVITGYLRRKTGTMSNPEDISVAPPGSKIKFDDPDVERARRAHRNDLENIYPYILLGFGYLLTDPTPWVAALVFRVGAIARIAHTIVYTVYVIPQPARAIAFGVCSIISYYMASQIILSYVFWSTVLIMKTLAMAFLTGRQRFKNKVFANPEDAGKYKAKVKFDDPDVERVRRAHRNDLENVFPFILVAFFYVLTNPEAALAINLFRAAAVARIVHTLVYAVFVVPQPARGLAFFVCLGSTLYMAFKTLVAHLNDMENIFLFIILGFIYIVTNPSQWLAMMLIKAFAITRILHTLVYAFAPVPQPTRVILFLMGVAVNAYMGLSVIRAFL</sequence>
<dbReference type="VEuPathDB" id="VectorBase:PPAPM1_006554"/>
<keyword evidence="8" id="KW-1000">Mitochondrion outer membrane</keyword>
<protein>
    <recommendedName>
        <fullName evidence="15">Microsomal glutathione S-transferase 1</fullName>
        <ecNumber evidence="5">2.5.1.18</ecNumber>
    </recommendedName>
</protein>
<dbReference type="VEuPathDB" id="VectorBase:PPAPM1_005959"/>
<reference evidence="17" key="1">
    <citation type="submission" date="2022-08" db="UniProtKB">
        <authorList>
            <consortium name="EnsemblMetazoa"/>
        </authorList>
    </citation>
    <scope>IDENTIFICATION</scope>
    <source>
        <strain evidence="17">Israel</strain>
    </source>
</reference>
<comment type="subcellular location">
    <subcellularLocation>
        <location evidence="3">Endoplasmic reticulum membrane</location>
        <topology evidence="3">Multi-pass membrane protein</topology>
    </subcellularLocation>
    <subcellularLocation>
        <location evidence="2">Mitochondrion outer membrane</location>
    </subcellularLocation>
</comment>
<evidence type="ECO:0000256" key="3">
    <source>
        <dbReference type="ARBA" id="ARBA00004477"/>
    </source>
</evidence>
<dbReference type="InterPro" id="IPR001129">
    <property type="entry name" value="Membr-assoc_MAPEG"/>
</dbReference>
<keyword evidence="7" id="KW-0812">Transmembrane</keyword>
<dbReference type="FunFam" id="1.20.120.550:FF:000002">
    <property type="entry name" value="Microsomal glutathione S-transferase 1"/>
    <property type="match status" value="3"/>
</dbReference>
<evidence type="ECO:0000256" key="1">
    <source>
        <dbReference type="ARBA" id="ARBA00003701"/>
    </source>
</evidence>
<evidence type="ECO:0000256" key="5">
    <source>
        <dbReference type="ARBA" id="ARBA00012452"/>
    </source>
</evidence>
<dbReference type="AlphaFoldDB" id="A0A1B0DH09"/>
<dbReference type="EnsemblMetazoa" id="PPAI007443-RA">
    <property type="protein sequence ID" value="PPAI007443-PA"/>
    <property type="gene ID" value="PPAI007443"/>
</dbReference>
<accession>A0A1B0DH09</accession>
<name>A0A1B0DH09_PHLPP</name>
<dbReference type="GO" id="GO:0005789">
    <property type="term" value="C:endoplasmic reticulum membrane"/>
    <property type="evidence" value="ECO:0007669"/>
    <property type="project" value="UniProtKB-SubCell"/>
</dbReference>
<keyword evidence="13" id="KW-0472">Membrane</keyword>
<evidence type="ECO:0000256" key="8">
    <source>
        <dbReference type="ARBA" id="ARBA00022787"/>
    </source>
</evidence>
<evidence type="ECO:0000256" key="11">
    <source>
        <dbReference type="ARBA" id="ARBA00022990"/>
    </source>
</evidence>
<comment type="function">
    <text evidence="1">Conjugation of reduced glutathione to a wide number of exogenous and endogenous hydrophobic electrophiles.</text>
</comment>